<dbReference type="SUPFAM" id="SSF53335">
    <property type="entry name" value="S-adenosyl-L-methionine-dependent methyltransferases"/>
    <property type="match status" value="1"/>
</dbReference>
<comment type="caution">
    <text evidence="2">The sequence shown here is derived from an EMBL/GenBank/DDBJ whole genome shotgun (WGS) entry which is preliminary data.</text>
</comment>
<accession>A0AAE3IRD1</accession>
<gene>
    <name evidence="2" type="ORF">OEV98_04445</name>
</gene>
<dbReference type="Pfam" id="PF13847">
    <property type="entry name" value="Methyltransf_31"/>
    <property type="match status" value="1"/>
</dbReference>
<dbReference type="InterPro" id="IPR025714">
    <property type="entry name" value="Methyltranfer_dom"/>
</dbReference>
<dbReference type="CDD" id="cd02440">
    <property type="entry name" value="AdoMet_MTases"/>
    <property type="match status" value="1"/>
</dbReference>
<dbReference type="GO" id="GO:0008168">
    <property type="term" value="F:methyltransferase activity"/>
    <property type="evidence" value="ECO:0007669"/>
    <property type="project" value="UniProtKB-KW"/>
</dbReference>
<dbReference type="Proteomes" id="UP001209318">
    <property type="component" value="Unassembled WGS sequence"/>
</dbReference>
<keyword evidence="2" id="KW-0489">Methyltransferase</keyword>
<organism evidence="2 3">
    <name type="scientific">Perspicuibacillus lycopersici</name>
    <dbReference type="NCBI Taxonomy" id="1325689"/>
    <lineage>
        <taxon>Bacteria</taxon>
        <taxon>Bacillati</taxon>
        <taxon>Bacillota</taxon>
        <taxon>Bacilli</taxon>
        <taxon>Bacillales</taxon>
        <taxon>Bacillaceae</taxon>
        <taxon>Perspicuibacillus</taxon>
    </lineage>
</organism>
<evidence type="ECO:0000313" key="3">
    <source>
        <dbReference type="Proteomes" id="UP001209318"/>
    </source>
</evidence>
<reference evidence="2" key="1">
    <citation type="submission" date="2022-10" db="EMBL/GenBank/DDBJ databases">
        <title>Description of Fervidibacillus gen. nov. in the family Fervidibacillaceae fam. nov. with two species, Fervidibacillus albus sp. nov., and Fervidibacillus halotolerans sp. nov., isolated from tidal flat sediments.</title>
        <authorList>
            <person name="Kwon K.K."/>
            <person name="Yang S.-H."/>
        </authorList>
    </citation>
    <scope>NUCLEOTIDE SEQUENCE</scope>
    <source>
        <strain evidence="2">JCM 19140</strain>
    </source>
</reference>
<keyword evidence="2" id="KW-0808">Transferase</keyword>
<proteinExistence type="predicted"/>
<dbReference type="PANTHER" id="PTHR43464:SF92">
    <property type="entry name" value="SLR1071 PROTEIN"/>
    <property type="match status" value="1"/>
</dbReference>
<sequence length="205" mass="23056">MLKDTGERIIPELMKPTNGMLLEHIARYQFAIHYLNGRVLDMACGSGYGSNIMAKAAKNLIKEIVAIDLNEEAIQYAKGAYYHPLISFQTGNAIDPNLPSKLGRFDVIVCFETFEHIAEEQQLMNNIRQLLKPGGKLILSTPFGLGRGMPTNERFHMHQLTQNEFANLFQNFSQCEIYYQRGVLVEPAPGRPGKHYPIGIAVCTK</sequence>
<feature type="domain" description="Methyltransferase" evidence="1">
    <location>
        <begin position="37"/>
        <end position="161"/>
    </location>
</feature>
<evidence type="ECO:0000259" key="1">
    <source>
        <dbReference type="Pfam" id="PF13847"/>
    </source>
</evidence>
<dbReference type="GO" id="GO:0032259">
    <property type="term" value="P:methylation"/>
    <property type="evidence" value="ECO:0007669"/>
    <property type="project" value="UniProtKB-KW"/>
</dbReference>
<protein>
    <submittedName>
        <fullName evidence="2">Class I SAM-dependent methyltransferase</fullName>
    </submittedName>
</protein>
<dbReference type="InterPro" id="IPR029063">
    <property type="entry name" value="SAM-dependent_MTases_sf"/>
</dbReference>
<dbReference type="EMBL" id="JAOUSF010000002">
    <property type="protein sequence ID" value="MCU9612797.1"/>
    <property type="molecule type" value="Genomic_DNA"/>
</dbReference>
<keyword evidence="3" id="KW-1185">Reference proteome</keyword>
<dbReference type="AlphaFoldDB" id="A0AAE3IRD1"/>
<name>A0AAE3IRD1_9BACI</name>
<dbReference type="RefSeq" id="WP_263072009.1">
    <property type="nucleotide sequence ID" value="NZ_JAOUSF010000002.1"/>
</dbReference>
<dbReference type="Gene3D" id="3.40.50.150">
    <property type="entry name" value="Vaccinia Virus protein VP39"/>
    <property type="match status" value="1"/>
</dbReference>
<dbReference type="PANTHER" id="PTHR43464">
    <property type="entry name" value="METHYLTRANSFERASE"/>
    <property type="match status" value="1"/>
</dbReference>
<evidence type="ECO:0000313" key="2">
    <source>
        <dbReference type="EMBL" id="MCU9612797.1"/>
    </source>
</evidence>